<dbReference type="EMBL" id="CP144749">
    <property type="protein sequence ID" value="WVZ73119.1"/>
    <property type="molecule type" value="Genomic_DNA"/>
</dbReference>
<accession>A0AAQ3TJP2</accession>
<name>A0AAQ3TJP2_PASNO</name>
<gene>
    <name evidence="1" type="ORF">U9M48_021466</name>
</gene>
<sequence length="224" mass="24859">MQTYDSGKVHIRHRKRENTADFDGGLELQKVGLLQEDLLGGSTELLNLRLLQLRVLPRLHILHLQQPPYDVVQQGRIHLLPSLSSSTLPPLFSKLLNSSRLVTVKEKRNLYKKNSSKIEEKSAALLLGKIGGGEIWFAIGVFGAQRCYLFLNLSGILFSPFPLVYSLVLVLGDGGGCLVGFWRGFGLDSWVSHSLYYSPVSLLPCVPIPQRPVLDFGIKAKAVL</sequence>
<evidence type="ECO:0000313" key="1">
    <source>
        <dbReference type="EMBL" id="WVZ73119.1"/>
    </source>
</evidence>
<protein>
    <submittedName>
        <fullName evidence="1">Uncharacterized protein</fullName>
    </submittedName>
</protein>
<proteinExistence type="predicted"/>
<keyword evidence="2" id="KW-1185">Reference proteome</keyword>
<reference evidence="1 2" key="1">
    <citation type="submission" date="2024-02" db="EMBL/GenBank/DDBJ databases">
        <title>High-quality chromosome-scale genome assembly of Pensacola bahiagrass (Paspalum notatum Flugge var. saurae).</title>
        <authorList>
            <person name="Vega J.M."/>
            <person name="Podio M."/>
            <person name="Orjuela J."/>
            <person name="Siena L.A."/>
            <person name="Pessino S.C."/>
            <person name="Combes M.C."/>
            <person name="Mariac C."/>
            <person name="Albertini E."/>
            <person name="Pupilli F."/>
            <person name="Ortiz J.P.A."/>
            <person name="Leblanc O."/>
        </authorList>
    </citation>
    <scope>NUCLEOTIDE SEQUENCE [LARGE SCALE GENOMIC DNA]</scope>
    <source>
        <strain evidence="1">R1</strain>
        <tissue evidence="1">Leaf</tissue>
    </source>
</reference>
<dbReference type="AlphaFoldDB" id="A0AAQ3TJP2"/>
<evidence type="ECO:0000313" key="2">
    <source>
        <dbReference type="Proteomes" id="UP001341281"/>
    </source>
</evidence>
<organism evidence="1 2">
    <name type="scientific">Paspalum notatum var. saurae</name>
    <dbReference type="NCBI Taxonomy" id="547442"/>
    <lineage>
        <taxon>Eukaryota</taxon>
        <taxon>Viridiplantae</taxon>
        <taxon>Streptophyta</taxon>
        <taxon>Embryophyta</taxon>
        <taxon>Tracheophyta</taxon>
        <taxon>Spermatophyta</taxon>
        <taxon>Magnoliopsida</taxon>
        <taxon>Liliopsida</taxon>
        <taxon>Poales</taxon>
        <taxon>Poaceae</taxon>
        <taxon>PACMAD clade</taxon>
        <taxon>Panicoideae</taxon>
        <taxon>Andropogonodae</taxon>
        <taxon>Paspaleae</taxon>
        <taxon>Paspalinae</taxon>
        <taxon>Paspalum</taxon>
    </lineage>
</organism>
<dbReference type="Proteomes" id="UP001341281">
    <property type="component" value="Chromosome 05"/>
</dbReference>